<dbReference type="AlphaFoldDB" id="A0A854Q9S9"/>
<evidence type="ECO:0000313" key="2">
    <source>
        <dbReference type="EMBL" id="OXG16449.1"/>
    </source>
</evidence>
<feature type="region of interest" description="Disordered" evidence="1">
    <location>
        <begin position="1"/>
        <end position="78"/>
    </location>
</feature>
<sequence>MSTSTKDHKETPSPTEALNDNAQGKAQPCIVTASADKRKSDQTSLQRVFKKTKSSTHSNHPELSGRTGATPPPGGGTSHVNHLDVDILALKSILSDVECNITQIYQKIEDVGKAATTGCSGFDIAFATSQELGTIKSRVEEMAAKVDYWKEGVIPKYLRTMEMKLMGDVQERKDWIHHSMLAMLDDETCDVNRVSNRQMLRVALRHPAFRVTFYTKLEYEVLQVDSSITAKDGRSDIDVFDVFRDMAAEKFLGTSLPAAWMAVEDFPAWGEEVRLAYWVLYFITQPQSLFERQRHEVFPSACRWLKEGTLLYPAVHTVTAEMIQPEACGDTRDLSDYFDCFTEWHSLTTQIKHDPRFPSLMLQCMSEDELFQFVRPFYRARLRITPGTLQDLWTVRVKLLKGEKRFNEERYAHLLKEHRRSGLSQKGYAGLE</sequence>
<name>A0A854Q9S9_CRYNE</name>
<accession>A0A854Q9S9</accession>
<evidence type="ECO:0000313" key="3">
    <source>
        <dbReference type="Proteomes" id="UP000199727"/>
    </source>
</evidence>
<evidence type="ECO:0000256" key="1">
    <source>
        <dbReference type="SAM" id="MobiDB-lite"/>
    </source>
</evidence>
<organism evidence="2 3">
    <name type="scientific">Cryptococcus neoformans Tu259-1</name>
    <dbReference type="NCBI Taxonomy" id="1230072"/>
    <lineage>
        <taxon>Eukaryota</taxon>
        <taxon>Fungi</taxon>
        <taxon>Dikarya</taxon>
        <taxon>Basidiomycota</taxon>
        <taxon>Agaricomycotina</taxon>
        <taxon>Tremellomycetes</taxon>
        <taxon>Tremellales</taxon>
        <taxon>Cryptococcaceae</taxon>
        <taxon>Cryptococcus</taxon>
        <taxon>Cryptococcus neoformans species complex</taxon>
    </lineage>
</organism>
<dbReference type="EMBL" id="AMKT01000067">
    <property type="protein sequence ID" value="OXG16449.1"/>
    <property type="molecule type" value="Genomic_DNA"/>
</dbReference>
<feature type="compositionally biased region" description="Polar residues" evidence="1">
    <location>
        <begin position="12"/>
        <end position="24"/>
    </location>
</feature>
<feature type="compositionally biased region" description="Basic and acidic residues" evidence="1">
    <location>
        <begin position="1"/>
        <end position="11"/>
    </location>
</feature>
<protein>
    <submittedName>
        <fullName evidence="2">Uncharacterized protein</fullName>
    </submittedName>
</protein>
<comment type="caution">
    <text evidence="2">The sequence shown here is derived from an EMBL/GenBank/DDBJ whole genome shotgun (WGS) entry which is preliminary data.</text>
</comment>
<reference evidence="2 3" key="1">
    <citation type="submission" date="2017-06" db="EMBL/GenBank/DDBJ databases">
        <title>Global population genomics of the pathogenic fungus Cryptococcus neoformans var. grubii.</title>
        <authorList>
            <person name="Cuomo C."/>
            <person name="Litvintseva A."/>
            <person name="Chen Y."/>
            <person name="Young S."/>
            <person name="Zeng Q."/>
            <person name="Chapman S."/>
            <person name="Gujja S."/>
            <person name="Saif S."/>
            <person name="Birren B."/>
        </authorList>
    </citation>
    <scope>NUCLEOTIDE SEQUENCE [LARGE SCALE GENOMIC DNA]</scope>
    <source>
        <strain evidence="2 3">Tu259-1</strain>
    </source>
</reference>
<proteinExistence type="predicted"/>
<gene>
    <name evidence="2" type="ORF">C361_04818</name>
</gene>
<dbReference type="Proteomes" id="UP000199727">
    <property type="component" value="Unassembled WGS sequence"/>
</dbReference>